<reference evidence="4" key="1">
    <citation type="submission" date="2016-10" db="EMBL/GenBank/DDBJ databases">
        <authorList>
            <person name="de Groot N.N."/>
        </authorList>
    </citation>
    <scope>NUCLEOTIDE SEQUENCE [LARGE SCALE GENOMIC DNA]</scope>
    <source>
        <strain evidence="4">CDM_6</strain>
    </source>
</reference>
<dbReference type="OrthoDB" id="28233at2157"/>
<reference evidence="5 6" key="2">
    <citation type="submission" date="2016-10" db="EMBL/GenBank/DDBJ databases">
        <authorList>
            <person name="Varghese N."/>
            <person name="Submissions S."/>
        </authorList>
    </citation>
    <scope>NUCLEOTIDE SEQUENCE [LARGE SCALE GENOMIC DNA]</scope>
    <source>
        <strain evidence="3 6">CDM_1</strain>
        <strain evidence="5">CDM_6</strain>
    </source>
</reference>
<dbReference type="AlphaFoldDB" id="A0A1G6PUP2"/>
<feature type="domain" description="SpoVT-AbrB" evidence="2">
    <location>
        <begin position="4"/>
        <end position="45"/>
    </location>
</feature>
<dbReference type="EMBL" id="FOIC01000005">
    <property type="protein sequence ID" value="SET33572.1"/>
    <property type="molecule type" value="Genomic_DNA"/>
</dbReference>
<proteinExistence type="predicted"/>
<dbReference type="InterPro" id="IPR037914">
    <property type="entry name" value="SpoVT-AbrB_sf"/>
</dbReference>
<keyword evidence="5" id="KW-1185">Reference proteome</keyword>
<evidence type="ECO:0000256" key="1">
    <source>
        <dbReference type="SAM" id="Coils"/>
    </source>
</evidence>
<gene>
    <name evidence="4" type="ORF">SAMN04488694_105219</name>
    <name evidence="3" type="ORF">SAMN05192552_100813</name>
</gene>
<dbReference type="STRING" id="392421.SAMN04488694_105219"/>
<dbReference type="SUPFAM" id="SSF89447">
    <property type="entry name" value="AbrB/MazE/MraZ-like"/>
    <property type="match status" value="1"/>
</dbReference>
<dbReference type="Proteomes" id="UP000324021">
    <property type="component" value="Unassembled WGS sequence"/>
</dbReference>
<evidence type="ECO:0000313" key="6">
    <source>
        <dbReference type="Proteomes" id="UP000324021"/>
    </source>
</evidence>
<dbReference type="RefSeq" id="WP_092931686.1">
    <property type="nucleotide sequence ID" value="NZ_FMZP01000008.1"/>
</dbReference>
<accession>A0A1G6PUP2</accession>
<dbReference type="SMART" id="SM00966">
    <property type="entry name" value="SpoVT_AbrB"/>
    <property type="match status" value="1"/>
</dbReference>
<organism evidence="3 6">
    <name type="scientific">Natrinema hispanicum</name>
    <dbReference type="NCBI Taxonomy" id="392421"/>
    <lineage>
        <taxon>Archaea</taxon>
        <taxon>Methanobacteriati</taxon>
        <taxon>Methanobacteriota</taxon>
        <taxon>Stenosarchaea group</taxon>
        <taxon>Halobacteria</taxon>
        <taxon>Halobacteriales</taxon>
        <taxon>Natrialbaceae</taxon>
        <taxon>Natrinema</taxon>
    </lineage>
</organism>
<evidence type="ECO:0000259" key="2">
    <source>
        <dbReference type="SMART" id="SM00966"/>
    </source>
</evidence>
<dbReference type="Proteomes" id="UP000199320">
    <property type="component" value="Unassembled WGS sequence"/>
</dbReference>
<dbReference type="EMBL" id="FMZP01000008">
    <property type="protein sequence ID" value="SDC83701.1"/>
    <property type="molecule type" value="Genomic_DNA"/>
</dbReference>
<evidence type="ECO:0000313" key="5">
    <source>
        <dbReference type="Proteomes" id="UP000199320"/>
    </source>
</evidence>
<evidence type="ECO:0000313" key="4">
    <source>
        <dbReference type="EMBL" id="SET33572.1"/>
    </source>
</evidence>
<dbReference type="InterPro" id="IPR007159">
    <property type="entry name" value="SpoVT-AbrB_dom"/>
</dbReference>
<sequence>MSDVALDDRGRLTLPKEVRERYGDRYHVVQLPDGIKLIPVADDPLEALRDEFADVEKSADELRNEAREAALDAAGR</sequence>
<evidence type="ECO:0000313" key="3">
    <source>
        <dbReference type="EMBL" id="SDC83701.1"/>
    </source>
</evidence>
<dbReference type="GO" id="GO:0003677">
    <property type="term" value="F:DNA binding"/>
    <property type="evidence" value="ECO:0007669"/>
    <property type="project" value="InterPro"/>
</dbReference>
<keyword evidence="1" id="KW-0175">Coiled coil</keyword>
<protein>
    <recommendedName>
        <fullName evidence="2">SpoVT-AbrB domain-containing protein</fullName>
    </recommendedName>
</protein>
<feature type="coiled-coil region" evidence="1">
    <location>
        <begin position="45"/>
        <end position="72"/>
    </location>
</feature>
<name>A0A1G6PUP2_9EURY</name>